<dbReference type="AlphaFoldDB" id="A0A3B0XHX7"/>
<accession>A0A3B0XHX7</accession>
<dbReference type="Pfam" id="PF07388">
    <property type="entry name" value="A-2_8-polyST"/>
    <property type="match status" value="1"/>
</dbReference>
<organism evidence="1">
    <name type="scientific">hydrothermal vent metagenome</name>
    <dbReference type="NCBI Taxonomy" id="652676"/>
    <lineage>
        <taxon>unclassified sequences</taxon>
        <taxon>metagenomes</taxon>
        <taxon>ecological metagenomes</taxon>
    </lineage>
</organism>
<dbReference type="EMBL" id="UOFI01000036">
    <property type="protein sequence ID" value="VAW63012.1"/>
    <property type="molecule type" value="Genomic_DNA"/>
</dbReference>
<gene>
    <name evidence="1" type="ORF">MNBD_GAMMA09-573</name>
</gene>
<evidence type="ECO:0000313" key="1">
    <source>
        <dbReference type="EMBL" id="VAW63012.1"/>
    </source>
</evidence>
<reference evidence="1" key="1">
    <citation type="submission" date="2018-06" db="EMBL/GenBank/DDBJ databases">
        <authorList>
            <person name="Zhirakovskaya E."/>
        </authorList>
    </citation>
    <scope>NUCLEOTIDE SEQUENCE</scope>
</reference>
<protein>
    <submittedName>
        <fullName evidence="1">Uncharacterized protein</fullName>
    </submittedName>
</protein>
<name>A0A3B0XHX7_9ZZZZ</name>
<sequence length="358" mass="41272">MKSVFLVKTPLQLLNAIEAKHYFKLSSGDCILIIMGDRKSQPQLLMLASDTQEWGKVVTLNNVNMFYGDPLDIISNSIVKKIQQLSLFKRSFFYVRRLNRISKYIGNAKYIFMGYTRYIYMNHFANITQHEKVILLDDGVGAIEYAKLRKQGVILEPNIRLKTRVKRYGKVFFQGVKGGEAENVTFFTAYDISVDKNDQVVRNDFSYLRSNVNALTVSDDVFFIGSPLSEVSIVSQENYFLYLNKIKKYFKNKTIVYIAHRRESPKKLELIKSELNLKVVLFDYPIEYQLASIGPRPKILASFVSSALDSCRLIFGDELKIISFTLDDIIDPYVEEIGAVYESYKSYTSESFNIVSEY</sequence>
<proteinExistence type="predicted"/>
<dbReference type="InterPro" id="IPR010866">
    <property type="entry name" value="A-2_8-polyST"/>
</dbReference>